<dbReference type="AlphaFoldDB" id="A0AAE0BDE0"/>
<organism evidence="5 6">
    <name type="scientific">Cymbomonas tetramitiformis</name>
    <dbReference type="NCBI Taxonomy" id="36881"/>
    <lineage>
        <taxon>Eukaryota</taxon>
        <taxon>Viridiplantae</taxon>
        <taxon>Chlorophyta</taxon>
        <taxon>Pyramimonadophyceae</taxon>
        <taxon>Pyramimonadales</taxon>
        <taxon>Pyramimonadaceae</taxon>
        <taxon>Cymbomonas</taxon>
    </lineage>
</organism>
<feature type="transmembrane region" description="Helical" evidence="3">
    <location>
        <begin position="154"/>
        <end position="172"/>
    </location>
</feature>
<keyword evidence="3" id="KW-1133">Transmembrane helix</keyword>
<feature type="transmembrane region" description="Helical" evidence="3">
    <location>
        <begin position="70"/>
        <end position="91"/>
    </location>
</feature>
<feature type="transmembrane region" description="Helical" evidence="3">
    <location>
        <begin position="209"/>
        <end position="227"/>
    </location>
</feature>
<feature type="transmembrane region" description="Helical" evidence="3">
    <location>
        <begin position="342"/>
        <end position="363"/>
    </location>
</feature>
<feature type="domain" description="EamA" evidence="4">
    <location>
        <begin position="158"/>
        <end position="223"/>
    </location>
</feature>
<feature type="transmembrane region" description="Helical" evidence="3">
    <location>
        <begin position="239"/>
        <end position="260"/>
    </location>
</feature>
<dbReference type="Pfam" id="PF00892">
    <property type="entry name" value="EamA"/>
    <property type="match status" value="1"/>
</dbReference>
<evidence type="ECO:0000259" key="4">
    <source>
        <dbReference type="Pfam" id="PF00892"/>
    </source>
</evidence>
<dbReference type="PANTHER" id="PTHR19346:SF4">
    <property type="entry name" value="SUGAR PHOSPHATE TRANSPORTER DOMAIN-CONTAINING PROTEIN"/>
    <property type="match status" value="1"/>
</dbReference>
<dbReference type="GO" id="GO:0016020">
    <property type="term" value="C:membrane"/>
    <property type="evidence" value="ECO:0007669"/>
    <property type="project" value="InterPro"/>
</dbReference>
<feature type="transmembrane region" description="Helical" evidence="3">
    <location>
        <begin position="272"/>
        <end position="295"/>
    </location>
</feature>
<feature type="transmembrane region" description="Helical" evidence="3">
    <location>
        <begin position="315"/>
        <end position="335"/>
    </location>
</feature>
<feature type="region of interest" description="Disordered" evidence="2">
    <location>
        <begin position="1"/>
        <end position="27"/>
    </location>
</feature>
<accession>A0AAE0BDE0</accession>
<comment type="similarity">
    <text evidence="1">Belongs to the drug/metabolite transporter (DMT) superfamily. Plant drug/metabolite exporter (P-DME) (TC 2.A.7.4) family.</text>
</comment>
<evidence type="ECO:0000256" key="2">
    <source>
        <dbReference type="SAM" id="MobiDB-lite"/>
    </source>
</evidence>
<dbReference type="Gene3D" id="1.10.3730.20">
    <property type="match status" value="1"/>
</dbReference>
<dbReference type="InterPro" id="IPR026505">
    <property type="entry name" value="Solute_c_fam_35_mem_F3/F4"/>
</dbReference>
<evidence type="ECO:0000313" key="6">
    <source>
        <dbReference type="Proteomes" id="UP001190700"/>
    </source>
</evidence>
<name>A0AAE0BDE0_9CHLO</name>
<evidence type="ECO:0000313" key="5">
    <source>
        <dbReference type="EMBL" id="KAK3234331.1"/>
    </source>
</evidence>
<reference evidence="5 6" key="1">
    <citation type="journal article" date="2015" name="Genome Biol. Evol.">
        <title>Comparative Genomics of a Bacterivorous Green Alga Reveals Evolutionary Causalities and Consequences of Phago-Mixotrophic Mode of Nutrition.</title>
        <authorList>
            <person name="Burns J.A."/>
            <person name="Paasch A."/>
            <person name="Narechania A."/>
            <person name="Kim E."/>
        </authorList>
    </citation>
    <scope>NUCLEOTIDE SEQUENCE [LARGE SCALE GENOMIC DNA]</scope>
    <source>
        <strain evidence="5 6">PLY_AMNH</strain>
    </source>
</reference>
<keyword evidence="3" id="KW-0472">Membrane</keyword>
<dbReference type="PANTHER" id="PTHR19346">
    <property type="entry name" value="SUGAR PHOSPHATE TRANSPORTER DOMAIN-CONTAINING PROTEIN"/>
    <property type="match status" value="1"/>
</dbReference>
<sequence length="393" mass="43292">MLSVPDYDPLASQESQPGFPEKTPTDAKGGSKVFSFGNFCLVGLIASWVAQSEICQYLQTKVNYDKPYAIVWFNHSFTALLLPIQILYYYARFCCCDESIRIERLKTSDARPSGWPLPADYTPLEYSDEDKELVGFFKYAHVAHGVEYRSLIKTCLWLSTLYLMADYVYYAALPDISVAVATCLFNTSCVFAYGFSVLLLDETLSFPKLLGVALALGGAVVTSIAPGKSNVDGHVSPEVRYMASAFVLTSAALYGLYETLYKKYQPNENTDVVNMVSGLIGVVSALLFWVGLPLVHFLPNCIFQETLQVPSGREFSYLLLNASAALIFNMLLMLSISITSPLLVSVACMATIPVSGVADWMLWGDQPGLQMILGSCLVLLGFGLLVWSDNKVR</sequence>
<dbReference type="EMBL" id="LGRX02035511">
    <property type="protein sequence ID" value="KAK3234331.1"/>
    <property type="molecule type" value="Genomic_DNA"/>
</dbReference>
<feature type="transmembrane region" description="Helical" evidence="3">
    <location>
        <begin position="369"/>
        <end position="387"/>
    </location>
</feature>
<dbReference type="SUPFAM" id="SSF103481">
    <property type="entry name" value="Multidrug resistance efflux transporter EmrE"/>
    <property type="match status" value="2"/>
</dbReference>
<protein>
    <recommendedName>
        <fullName evidence="4">EamA domain-containing protein</fullName>
    </recommendedName>
</protein>
<proteinExistence type="inferred from homology"/>
<dbReference type="InterPro" id="IPR037185">
    <property type="entry name" value="EmrE-like"/>
</dbReference>
<dbReference type="Proteomes" id="UP001190700">
    <property type="component" value="Unassembled WGS sequence"/>
</dbReference>
<comment type="caution">
    <text evidence="5">The sequence shown here is derived from an EMBL/GenBank/DDBJ whole genome shotgun (WGS) entry which is preliminary data.</text>
</comment>
<keyword evidence="6" id="KW-1185">Reference proteome</keyword>
<gene>
    <name evidence="5" type="ORF">CYMTET_55412</name>
</gene>
<keyword evidence="3" id="KW-0812">Transmembrane</keyword>
<evidence type="ECO:0000256" key="3">
    <source>
        <dbReference type="SAM" id="Phobius"/>
    </source>
</evidence>
<feature type="transmembrane region" description="Helical" evidence="3">
    <location>
        <begin position="178"/>
        <end position="200"/>
    </location>
</feature>
<evidence type="ECO:0000256" key="1">
    <source>
        <dbReference type="ARBA" id="ARBA00007635"/>
    </source>
</evidence>
<dbReference type="InterPro" id="IPR000620">
    <property type="entry name" value="EamA_dom"/>
</dbReference>